<evidence type="ECO:0000256" key="4">
    <source>
        <dbReference type="ARBA" id="ARBA00022980"/>
    </source>
</evidence>
<comment type="function">
    <text evidence="6">Forms part of the polypeptide exit tunnel.</text>
</comment>
<evidence type="ECO:0000256" key="1">
    <source>
        <dbReference type="ARBA" id="ARBA00010528"/>
    </source>
</evidence>
<dbReference type="Gene3D" id="3.40.1370.10">
    <property type="match status" value="1"/>
</dbReference>
<name>A0A832Z021_9CREN</name>
<evidence type="ECO:0000256" key="3">
    <source>
        <dbReference type="ARBA" id="ARBA00022884"/>
    </source>
</evidence>
<dbReference type="InterPro" id="IPR045240">
    <property type="entry name" value="Ribosomal_uL4_euk/arch"/>
</dbReference>
<dbReference type="PROSITE" id="PS00939">
    <property type="entry name" value="RIBOSOMAL_L1E"/>
    <property type="match status" value="1"/>
</dbReference>
<comment type="caution">
    <text evidence="7">The sequence shown here is derived from an EMBL/GenBank/DDBJ whole genome shotgun (WGS) entry which is preliminary data.</text>
</comment>
<dbReference type="EMBL" id="DQTV01000045">
    <property type="protein sequence ID" value="HIP56926.1"/>
    <property type="molecule type" value="Genomic_DNA"/>
</dbReference>
<comment type="similarity">
    <text evidence="1 6">Belongs to the universal ribosomal protein uL4 family.</text>
</comment>
<keyword evidence="3 6" id="KW-0694">RNA-binding</keyword>
<dbReference type="SUPFAM" id="SSF52166">
    <property type="entry name" value="Ribosomal protein L4"/>
    <property type="match status" value="1"/>
</dbReference>
<dbReference type="GO" id="GO:0006412">
    <property type="term" value="P:translation"/>
    <property type="evidence" value="ECO:0007669"/>
    <property type="project" value="UniProtKB-UniRule"/>
</dbReference>
<reference evidence="7" key="1">
    <citation type="journal article" date="2020" name="ISME J.">
        <title>Gammaproteobacteria mediating utilization of methyl-, sulfur- and petroleum organic compounds in deep ocean hydrothermal plumes.</title>
        <authorList>
            <person name="Zhou Z."/>
            <person name="Liu Y."/>
            <person name="Pan J."/>
            <person name="Cron B.R."/>
            <person name="Toner B.M."/>
            <person name="Anantharaman K."/>
            <person name="Breier J.A."/>
            <person name="Dick G.J."/>
            <person name="Li M."/>
        </authorList>
    </citation>
    <scope>NUCLEOTIDE SEQUENCE</scope>
    <source>
        <strain evidence="7">SZUA-1435</strain>
    </source>
</reference>
<dbReference type="Pfam" id="PF00573">
    <property type="entry name" value="Ribosomal_L4"/>
    <property type="match status" value="1"/>
</dbReference>
<gene>
    <name evidence="6" type="primary">rpl4</name>
    <name evidence="7" type="ORF">EYH02_02490</name>
</gene>
<dbReference type="Proteomes" id="UP000605805">
    <property type="component" value="Unassembled WGS sequence"/>
</dbReference>
<dbReference type="GO" id="GO:1990904">
    <property type="term" value="C:ribonucleoprotein complex"/>
    <property type="evidence" value="ECO:0007669"/>
    <property type="project" value="UniProtKB-KW"/>
</dbReference>
<dbReference type="NCBIfam" id="TIGR03672">
    <property type="entry name" value="rpl4p_arch"/>
    <property type="match status" value="1"/>
</dbReference>
<evidence type="ECO:0000313" key="8">
    <source>
        <dbReference type="Proteomes" id="UP000605805"/>
    </source>
</evidence>
<sequence length="272" mass="30148">MVKAYITPLLREPGEVPVYNLDGSIVDKVRLPNVFGLPVRIDVIRRAVHSALTARIQPKGRDPLAGKRRCGESWGIGYGLARVPRLDNGRAVFAPNVVGGRRQFAPSPLKKIHEEINRKEMRLAIMSALAATAIRDFVIKRGHHVPPHITQLPVVVVDDFENIKRTKELRQVLEKIGLWSDILRAAEKTRIRAGKGKMRGRRYVTPKSILFIVSSLESSVINAIKNLPGSDYATPFTLNILTLAPGGHPGRLTVFTRSALSKIAELYPVIKA</sequence>
<evidence type="ECO:0000256" key="5">
    <source>
        <dbReference type="ARBA" id="ARBA00023274"/>
    </source>
</evidence>
<keyword evidence="4 6" id="KW-0689">Ribosomal protein</keyword>
<dbReference type="InterPro" id="IPR023574">
    <property type="entry name" value="Ribosomal_uL4_dom_sf"/>
</dbReference>
<dbReference type="GO" id="GO:0005840">
    <property type="term" value="C:ribosome"/>
    <property type="evidence" value="ECO:0007669"/>
    <property type="project" value="UniProtKB-KW"/>
</dbReference>
<dbReference type="InterPro" id="IPR002136">
    <property type="entry name" value="Ribosomal_uL4"/>
</dbReference>
<evidence type="ECO:0000256" key="6">
    <source>
        <dbReference type="HAMAP-Rule" id="MF_01328"/>
    </source>
</evidence>
<comment type="function">
    <text evidence="6">One of the primary rRNA binding proteins, this protein initially binds near the 5'-end of the 23S rRNA. It is important during the early stages of 50S assembly. It makes multiple contacts with different domains of the 23S rRNA in the assembled 50S subunit and ribosome.</text>
</comment>
<protein>
    <recommendedName>
        <fullName evidence="6">Large ribosomal subunit protein uL4</fullName>
    </recommendedName>
</protein>
<dbReference type="InterPro" id="IPR013000">
    <property type="entry name" value="Ribosomal_uL4_euk/arc_CS"/>
</dbReference>
<dbReference type="PANTHER" id="PTHR19431">
    <property type="entry name" value="60S RIBOSOMAL PROTEIN L4"/>
    <property type="match status" value="1"/>
</dbReference>
<dbReference type="GO" id="GO:0019843">
    <property type="term" value="F:rRNA binding"/>
    <property type="evidence" value="ECO:0007669"/>
    <property type="project" value="UniProtKB-UniRule"/>
</dbReference>
<evidence type="ECO:0000256" key="2">
    <source>
        <dbReference type="ARBA" id="ARBA00022730"/>
    </source>
</evidence>
<keyword evidence="5 6" id="KW-0687">Ribonucleoprotein</keyword>
<proteinExistence type="inferred from homology"/>
<dbReference type="InterPro" id="IPR019970">
    <property type="entry name" value="Ribosomall_uL4-arc"/>
</dbReference>
<dbReference type="GO" id="GO:0003735">
    <property type="term" value="F:structural constituent of ribosome"/>
    <property type="evidence" value="ECO:0007669"/>
    <property type="project" value="InterPro"/>
</dbReference>
<dbReference type="AlphaFoldDB" id="A0A832Z021"/>
<organism evidence="7 8">
    <name type="scientific">Ignisphaera aggregans</name>
    <dbReference type="NCBI Taxonomy" id="334771"/>
    <lineage>
        <taxon>Archaea</taxon>
        <taxon>Thermoproteota</taxon>
        <taxon>Thermoprotei</taxon>
        <taxon>Desulfurococcales</taxon>
        <taxon>Desulfurococcaceae</taxon>
        <taxon>Ignisphaera</taxon>
    </lineage>
</organism>
<accession>A0A832Z021</accession>
<comment type="subunit">
    <text evidence="6">Part of the 50S ribosomal subunit.</text>
</comment>
<keyword evidence="2 6" id="KW-0699">rRNA-binding</keyword>
<dbReference type="HAMAP" id="MF_01328_A">
    <property type="entry name" value="Ribosomal_uL4_A"/>
    <property type="match status" value="1"/>
</dbReference>
<evidence type="ECO:0000313" key="7">
    <source>
        <dbReference type="EMBL" id="HIP56926.1"/>
    </source>
</evidence>